<sequence length="42" mass="4743">MANITQILQTPTFKKAVKKLHQNQKADLDKAIKKLIENPLLG</sequence>
<reference evidence="2" key="1">
    <citation type="journal article" date="2019" name="Int. J. Syst. Evol. Microbiol.">
        <title>The Global Catalogue of Microorganisms (GCM) 10K type strain sequencing project: providing services to taxonomists for standard genome sequencing and annotation.</title>
        <authorList>
            <consortium name="The Broad Institute Genomics Platform"/>
            <consortium name="The Broad Institute Genome Sequencing Center for Infectious Disease"/>
            <person name="Wu L."/>
            <person name="Ma J."/>
        </authorList>
    </citation>
    <scope>NUCLEOTIDE SEQUENCE [LARGE SCALE GENOMIC DNA]</scope>
    <source>
        <strain evidence="2">CCUG 60525</strain>
    </source>
</reference>
<accession>A0ABW3KE02</accession>
<dbReference type="Proteomes" id="UP001597048">
    <property type="component" value="Unassembled WGS sequence"/>
</dbReference>
<dbReference type="RefSeq" id="WP_379557271.1">
    <property type="nucleotide sequence ID" value="NZ_JBHTJS010000010.1"/>
</dbReference>
<protein>
    <submittedName>
        <fullName evidence="1">Type II toxin-antitoxin system RelE/ParE family toxin</fullName>
    </submittedName>
</protein>
<dbReference type="Pfam" id="PF15781">
    <property type="entry name" value="ParE-like_toxin"/>
    <property type="match status" value="1"/>
</dbReference>
<dbReference type="EMBL" id="JBHTJS010000010">
    <property type="protein sequence ID" value="MFD1007349.1"/>
    <property type="molecule type" value="Genomic_DNA"/>
</dbReference>
<dbReference type="InterPro" id="IPR031552">
    <property type="entry name" value="ParE-like_toxin"/>
</dbReference>
<evidence type="ECO:0000313" key="2">
    <source>
        <dbReference type="Proteomes" id="UP001597048"/>
    </source>
</evidence>
<gene>
    <name evidence="1" type="ORF">ACFQ1C_04150</name>
</gene>
<name>A0ABW3KE02_9GAMM</name>
<comment type="caution">
    <text evidence="1">The sequence shown here is derived from an EMBL/GenBank/DDBJ whole genome shotgun (WGS) entry which is preliminary data.</text>
</comment>
<proteinExistence type="predicted"/>
<keyword evidence="2" id="KW-1185">Reference proteome</keyword>
<evidence type="ECO:0000313" key="1">
    <source>
        <dbReference type="EMBL" id="MFD1007349.1"/>
    </source>
</evidence>
<organism evidence="1 2">
    <name type="scientific">Oceanisphaera ostreae</name>
    <dbReference type="NCBI Taxonomy" id="914151"/>
    <lineage>
        <taxon>Bacteria</taxon>
        <taxon>Pseudomonadati</taxon>
        <taxon>Pseudomonadota</taxon>
        <taxon>Gammaproteobacteria</taxon>
        <taxon>Aeromonadales</taxon>
        <taxon>Aeromonadaceae</taxon>
        <taxon>Oceanisphaera</taxon>
    </lineage>
</organism>